<proteinExistence type="predicted"/>
<sequence length="230" mass="26155">MSHTVKRKLPDIEMPAEFSTHTIGAINRIEERPNVMGIMYFRNGFLQLTTVPETLSHILTSKLPPMTSAFRRAISEIDVLDELLAFRIETNSMEIIVTGNTKNQAMKIISNLLKNFHDEWLVRTTASLNEINPIVDRIMEDESVEGVIMTNQEGEPILTNINLMNATNYGIAMRRLGAITQASIKDLDPFDEVLILRVTTKKLEIMTAPHSEFNVIVMQHSRIKSKHKNK</sequence>
<accession>A0A9P0X8W3</accession>
<dbReference type="AlphaFoldDB" id="A0A9P0X8W3"/>
<evidence type="ECO:0008006" key="3">
    <source>
        <dbReference type="Google" id="ProtNLM"/>
    </source>
</evidence>
<reference evidence="1" key="1">
    <citation type="submission" date="2022-05" db="EMBL/GenBank/DDBJ databases">
        <authorList>
            <person name="Okamura Y."/>
        </authorList>
    </citation>
    <scope>NUCLEOTIDE SEQUENCE</scope>
</reference>
<dbReference type="Proteomes" id="UP001152562">
    <property type="component" value="Unassembled WGS sequence"/>
</dbReference>
<gene>
    <name evidence="1" type="ORF">PIBRA_LOCUS4386</name>
</gene>
<evidence type="ECO:0000313" key="1">
    <source>
        <dbReference type="EMBL" id="CAH4023844.1"/>
    </source>
</evidence>
<comment type="caution">
    <text evidence="1">The sequence shown here is derived from an EMBL/GenBank/DDBJ whole genome shotgun (WGS) entry which is preliminary data.</text>
</comment>
<dbReference type="PANTHER" id="PTHR10779">
    <property type="entry name" value="DYNEIN LIGHT CHAIN ROADBLOCK"/>
    <property type="match status" value="1"/>
</dbReference>
<dbReference type="Gene3D" id="3.30.450.30">
    <property type="entry name" value="Dynein light chain 2a, cytoplasmic"/>
    <property type="match status" value="2"/>
</dbReference>
<keyword evidence="2" id="KW-1185">Reference proteome</keyword>
<evidence type="ECO:0000313" key="2">
    <source>
        <dbReference type="Proteomes" id="UP001152562"/>
    </source>
</evidence>
<protein>
    <recommendedName>
        <fullName evidence="3">Roadblock/LAMTOR2 domain-containing protein</fullName>
    </recommendedName>
</protein>
<organism evidence="1 2">
    <name type="scientific">Pieris brassicae</name>
    <name type="common">White butterfly</name>
    <name type="synonym">Large white butterfly</name>
    <dbReference type="NCBI Taxonomy" id="7116"/>
    <lineage>
        <taxon>Eukaryota</taxon>
        <taxon>Metazoa</taxon>
        <taxon>Ecdysozoa</taxon>
        <taxon>Arthropoda</taxon>
        <taxon>Hexapoda</taxon>
        <taxon>Insecta</taxon>
        <taxon>Pterygota</taxon>
        <taxon>Neoptera</taxon>
        <taxon>Endopterygota</taxon>
        <taxon>Lepidoptera</taxon>
        <taxon>Glossata</taxon>
        <taxon>Ditrysia</taxon>
        <taxon>Papilionoidea</taxon>
        <taxon>Pieridae</taxon>
        <taxon>Pierinae</taxon>
        <taxon>Pieris</taxon>
    </lineage>
</organism>
<name>A0A9P0X8W3_PIEBR</name>
<dbReference type="EMBL" id="CALOZG010000004">
    <property type="protein sequence ID" value="CAH4023844.1"/>
    <property type="molecule type" value="Genomic_DNA"/>
</dbReference>
<dbReference type="SUPFAM" id="SSF103196">
    <property type="entry name" value="Roadblock/LC7 domain"/>
    <property type="match status" value="2"/>
</dbReference>